<proteinExistence type="predicted"/>
<comment type="caution">
    <text evidence="1">The sequence shown here is derived from an EMBL/GenBank/DDBJ whole genome shotgun (WGS) entry which is preliminary data.</text>
</comment>
<reference evidence="1 2" key="1">
    <citation type="submission" date="2020-08" db="EMBL/GenBank/DDBJ databases">
        <title>Sequencing the genomes of 1000 actinobacteria strains.</title>
        <authorList>
            <person name="Klenk H.-P."/>
        </authorList>
    </citation>
    <scope>NUCLEOTIDE SEQUENCE [LARGE SCALE GENOMIC DNA]</scope>
    <source>
        <strain evidence="1 2">DSM 45886</strain>
    </source>
</reference>
<organism evidence="1 2">
    <name type="scientific">Micromonospora polyrhachis</name>
    <dbReference type="NCBI Taxonomy" id="1282883"/>
    <lineage>
        <taxon>Bacteria</taxon>
        <taxon>Bacillati</taxon>
        <taxon>Actinomycetota</taxon>
        <taxon>Actinomycetes</taxon>
        <taxon>Micromonosporales</taxon>
        <taxon>Micromonosporaceae</taxon>
        <taxon>Micromonospora</taxon>
    </lineage>
</organism>
<sequence length="239" mass="26471">MRHILDDPTGLSERAQRFLADRADRVPFDVGEGPTDAELRSTLGGLPGVDVEAALALFRQTQARYGGLRFRSVAWSFDEVVTLGPWPWDAGDYDSDDVEPMSDLLEHSVAHPHQVWLRGNGEVSYFAHDFTASNVPVFASVDALIEAEAIYQECTAWTRVRLDELVSVDAIEAGAAGLTLLSEGSGHTEQWWEQEGFRVHVWHTFAAVYKGAARSRWGVWAKDRAGEQAARTFLATIAK</sequence>
<dbReference type="EMBL" id="JACHJW010000001">
    <property type="protein sequence ID" value="MBB4958361.1"/>
    <property type="molecule type" value="Genomic_DNA"/>
</dbReference>
<dbReference type="AlphaFoldDB" id="A0A7W7SPU2"/>
<dbReference type="Proteomes" id="UP000578819">
    <property type="component" value="Unassembled WGS sequence"/>
</dbReference>
<evidence type="ECO:0000313" key="2">
    <source>
        <dbReference type="Proteomes" id="UP000578819"/>
    </source>
</evidence>
<evidence type="ECO:0000313" key="1">
    <source>
        <dbReference type="EMBL" id="MBB4958361.1"/>
    </source>
</evidence>
<keyword evidence="2" id="KW-1185">Reference proteome</keyword>
<gene>
    <name evidence="1" type="ORF">FHR38_002094</name>
</gene>
<name>A0A7W7SPU2_9ACTN</name>
<accession>A0A7W7SPU2</accession>
<dbReference type="RefSeq" id="WP_184534462.1">
    <property type="nucleotide sequence ID" value="NZ_JACHJW010000001.1"/>
</dbReference>
<protein>
    <submittedName>
        <fullName evidence="1">Uncharacterized protein</fullName>
    </submittedName>
</protein>